<keyword evidence="3" id="KW-1185">Reference proteome</keyword>
<name>A0ABX1E0L7_9PROT</name>
<evidence type="ECO:0000313" key="3">
    <source>
        <dbReference type="Proteomes" id="UP000787635"/>
    </source>
</evidence>
<evidence type="ECO:0000256" key="1">
    <source>
        <dbReference type="SAM" id="MobiDB-lite"/>
    </source>
</evidence>
<dbReference type="EMBL" id="JAAVNE010000008">
    <property type="protein sequence ID" value="NKC30694.1"/>
    <property type="molecule type" value="Genomic_DNA"/>
</dbReference>
<accession>A0ABX1E0L7</accession>
<protein>
    <submittedName>
        <fullName evidence="2">Uncharacterized protein</fullName>
    </submittedName>
</protein>
<sequence>MREIDMRHRMALMVVIGLGLPGLALAQGAAINGPNAAQLHGQNWNMRQDLSSATPADGVPETRTQRLRRQAAEAAARERAQQQGIPRR</sequence>
<proteinExistence type="predicted"/>
<dbReference type="Proteomes" id="UP000787635">
    <property type="component" value="Unassembled WGS sequence"/>
</dbReference>
<organism evidence="2 3">
    <name type="scientific">Falsiroseomonas selenitidurans</name>
    <dbReference type="NCBI Taxonomy" id="2716335"/>
    <lineage>
        <taxon>Bacteria</taxon>
        <taxon>Pseudomonadati</taxon>
        <taxon>Pseudomonadota</taxon>
        <taxon>Alphaproteobacteria</taxon>
        <taxon>Acetobacterales</taxon>
        <taxon>Roseomonadaceae</taxon>
        <taxon>Falsiroseomonas</taxon>
    </lineage>
</organism>
<comment type="caution">
    <text evidence="2">The sequence shown here is derived from an EMBL/GenBank/DDBJ whole genome shotgun (WGS) entry which is preliminary data.</text>
</comment>
<reference evidence="2 3" key="1">
    <citation type="submission" date="2020-03" db="EMBL/GenBank/DDBJ databases">
        <title>Roseomonas selenitidurans sp. nov. isolated from urban soil.</title>
        <authorList>
            <person name="Liu H."/>
        </authorList>
    </citation>
    <scope>NUCLEOTIDE SEQUENCE [LARGE SCALE GENOMIC DNA]</scope>
    <source>
        <strain evidence="2 3">BU-1</strain>
    </source>
</reference>
<feature type="region of interest" description="Disordered" evidence="1">
    <location>
        <begin position="47"/>
        <end position="88"/>
    </location>
</feature>
<dbReference type="RefSeq" id="WP_168028820.1">
    <property type="nucleotide sequence ID" value="NZ_JAAVNE010000008.1"/>
</dbReference>
<gene>
    <name evidence="2" type="ORF">HEQ75_07455</name>
</gene>
<evidence type="ECO:0000313" key="2">
    <source>
        <dbReference type="EMBL" id="NKC30694.1"/>
    </source>
</evidence>